<dbReference type="Pfam" id="PF08022">
    <property type="entry name" value="FAD_binding_8"/>
    <property type="match status" value="1"/>
</dbReference>
<evidence type="ECO:0000256" key="7">
    <source>
        <dbReference type="SAM" id="Phobius"/>
    </source>
</evidence>
<gene>
    <name evidence="9" type="ORF">OSIN01602_LOCUS14358</name>
</gene>
<sequence>MALAFLTACHNSIVTLLMGMPFERAQKYHRVLGALGWLNGVFHTYTAFFYHTPSGNEPIPLSSDTLLDTKEGLGDTEEAQRALLSEDGDLTEYDHNNFALIGENGGHPVKINGYSNFGTFLVYDTINASGTGIIFLMLAMILTALPPVRRVCFEFFYYLHILFAMAITGCAFYHSGLFVVLLVSFLWGGDMVMRKVIMALCRYPRKANISYLTDTVVELSFPKTKGFAYNPSQYAFIAVPEISLFQWHPFTISSSPHEDTVRFHIRKRGRWTKALHKLTDSRHQVTLLIEGPFGCLSTNMFDNRYKMIMLLSGGIGVTPMQSICHQLMHEHEAGSRELKKLWFFWTARDPEIIDNMDVTVKNSVRYLMDIDDVDDIAEGVAPQSLEGGRGLPKNKSHGHLVDKALMNVTPSQITDEELEAMFPLEEIEEDDDQASQASQGPPIVNEDAKGADVERAYNPLPHSATMQNVLQEDAAAPTMHRGLSTPEFAGAAAEGKDGSNGSERNLAQGLSRTEHTRGMGPPYSSVRFQVETETIGHSQREVRDDPSPKSRPGLSFYTQPGGRGGHPGMPSKSKSWKPKEDTAADVLQLDFFLTAKEIKKQGAGEAVKDMPFVTQGRPQLKAIFARMREEAIRGGERRVAICLCAPKRLEDICRRACAKFSDGIVRFDFHSEVFD</sequence>
<dbReference type="PANTHER" id="PTHR11972:SF55">
    <property type="entry name" value="FERRIC REDUCTASE"/>
    <property type="match status" value="1"/>
</dbReference>
<dbReference type="CDD" id="cd06186">
    <property type="entry name" value="NOX_Duox_like_FAD_NADP"/>
    <property type="match status" value="1"/>
</dbReference>
<dbReference type="SUPFAM" id="SSF52343">
    <property type="entry name" value="Ferredoxin reductase-like, C-terminal NADP-linked domain"/>
    <property type="match status" value="1"/>
</dbReference>
<dbReference type="PROSITE" id="PS51384">
    <property type="entry name" value="FAD_FR"/>
    <property type="match status" value="1"/>
</dbReference>
<keyword evidence="2 7" id="KW-0812">Transmembrane</keyword>
<feature type="region of interest" description="Disordered" evidence="6">
    <location>
        <begin position="534"/>
        <end position="577"/>
    </location>
</feature>
<dbReference type="EMBL" id="HBGO01024949">
    <property type="protein sequence ID" value="CAD9348098.1"/>
    <property type="molecule type" value="Transcribed_RNA"/>
</dbReference>
<dbReference type="Gene3D" id="3.40.50.80">
    <property type="entry name" value="Nucleotide-binding domain of ferredoxin-NADP reductase (FNR) module"/>
    <property type="match status" value="2"/>
</dbReference>
<evidence type="ECO:0000256" key="6">
    <source>
        <dbReference type="SAM" id="MobiDB-lite"/>
    </source>
</evidence>
<evidence type="ECO:0000256" key="4">
    <source>
        <dbReference type="ARBA" id="ARBA00023002"/>
    </source>
</evidence>
<evidence type="ECO:0000313" key="9">
    <source>
        <dbReference type="EMBL" id="CAD9348098.1"/>
    </source>
</evidence>
<evidence type="ECO:0000256" key="2">
    <source>
        <dbReference type="ARBA" id="ARBA00022692"/>
    </source>
</evidence>
<dbReference type="InterPro" id="IPR013130">
    <property type="entry name" value="Fe3_Rdtase_TM_dom"/>
</dbReference>
<protein>
    <recommendedName>
        <fullName evidence="8">FAD-binding FR-type domain-containing protein</fullName>
    </recommendedName>
</protein>
<dbReference type="Pfam" id="PF01794">
    <property type="entry name" value="Ferric_reduct"/>
    <property type="match status" value="1"/>
</dbReference>
<keyword evidence="3 7" id="KW-1133">Transmembrane helix</keyword>
<evidence type="ECO:0000256" key="1">
    <source>
        <dbReference type="ARBA" id="ARBA00004141"/>
    </source>
</evidence>
<dbReference type="InterPro" id="IPR013121">
    <property type="entry name" value="Fe_red_NAD-bd_6"/>
</dbReference>
<keyword evidence="5 7" id="KW-0472">Membrane</keyword>
<feature type="domain" description="FAD-binding FR-type" evidence="8">
    <location>
        <begin position="198"/>
        <end position="299"/>
    </location>
</feature>
<evidence type="ECO:0000256" key="3">
    <source>
        <dbReference type="ARBA" id="ARBA00022989"/>
    </source>
</evidence>
<proteinExistence type="predicted"/>
<evidence type="ECO:0000259" key="8">
    <source>
        <dbReference type="PROSITE" id="PS51384"/>
    </source>
</evidence>
<dbReference type="Pfam" id="PF08030">
    <property type="entry name" value="NAD_binding_6"/>
    <property type="match status" value="1"/>
</dbReference>
<dbReference type="GO" id="GO:0016491">
    <property type="term" value="F:oxidoreductase activity"/>
    <property type="evidence" value="ECO:0007669"/>
    <property type="project" value="UniProtKB-KW"/>
</dbReference>
<dbReference type="InterPro" id="IPR013112">
    <property type="entry name" value="FAD-bd_8"/>
</dbReference>
<dbReference type="InterPro" id="IPR039261">
    <property type="entry name" value="FNR_nucleotide-bd"/>
</dbReference>
<dbReference type="AlphaFoldDB" id="A0A7S1ZSY2"/>
<dbReference type="InterPro" id="IPR017927">
    <property type="entry name" value="FAD-bd_FR_type"/>
</dbReference>
<keyword evidence="4" id="KW-0560">Oxidoreductase</keyword>
<dbReference type="Gene3D" id="2.40.30.10">
    <property type="entry name" value="Translation factors"/>
    <property type="match status" value="1"/>
</dbReference>
<dbReference type="SFLD" id="SFLDG01168">
    <property type="entry name" value="Ferric_reductase_subgroup_(FRE"/>
    <property type="match status" value="1"/>
</dbReference>
<dbReference type="PANTHER" id="PTHR11972">
    <property type="entry name" value="NADPH OXIDASE"/>
    <property type="match status" value="1"/>
</dbReference>
<accession>A0A7S1ZSY2</accession>
<evidence type="ECO:0000256" key="5">
    <source>
        <dbReference type="ARBA" id="ARBA00023136"/>
    </source>
</evidence>
<reference evidence="9" key="1">
    <citation type="submission" date="2021-01" db="EMBL/GenBank/DDBJ databases">
        <authorList>
            <person name="Corre E."/>
            <person name="Pelletier E."/>
            <person name="Niang G."/>
            <person name="Scheremetjew M."/>
            <person name="Finn R."/>
            <person name="Kale V."/>
            <person name="Holt S."/>
            <person name="Cochrane G."/>
            <person name="Meng A."/>
            <person name="Brown T."/>
            <person name="Cohen L."/>
        </authorList>
    </citation>
    <scope>NUCLEOTIDE SEQUENCE</scope>
    <source>
        <strain evidence="9">Grunow 1884</strain>
    </source>
</reference>
<comment type="subcellular location">
    <subcellularLocation>
        <location evidence="1">Membrane</location>
        <topology evidence="1">Multi-pass membrane protein</topology>
    </subcellularLocation>
</comment>
<dbReference type="SFLD" id="SFLDS00052">
    <property type="entry name" value="Ferric_Reductase_Domain"/>
    <property type="match status" value="1"/>
</dbReference>
<feature type="transmembrane region" description="Helical" evidence="7">
    <location>
        <begin position="157"/>
        <end position="188"/>
    </location>
</feature>
<feature type="transmembrane region" description="Helical" evidence="7">
    <location>
        <begin position="120"/>
        <end position="145"/>
    </location>
</feature>
<dbReference type="InterPro" id="IPR050369">
    <property type="entry name" value="RBOH/FRE"/>
</dbReference>
<name>A0A7S1ZSY2_TRICV</name>
<feature type="compositionally biased region" description="Basic and acidic residues" evidence="6">
    <location>
        <begin position="538"/>
        <end position="548"/>
    </location>
</feature>
<organism evidence="9">
    <name type="scientific">Trieres chinensis</name>
    <name type="common">Marine centric diatom</name>
    <name type="synonym">Odontella sinensis</name>
    <dbReference type="NCBI Taxonomy" id="1514140"/>
    <lineage>
        <taxon>Eukaryota</taxon>
        <taxon>Sar</taxon>
        <taxon>Stramenopiles</taxon>
        <taxon>Ochrophyta</taxon>
        <taxon>Bacillariophyta</taxon>
        <taxon>Mediophyceae</taxon>
        <taxon>Biddulphiophycidae</taxon>
        <taxon>Eupodiscales</taxon>
        <taxon>Parodontellaceae</taxon>
        <taxon>Trieres</taxon>
    </lineage>
</organism>
<dbReference type="GO" id="GO:0005886">
    <property type="term" value="C:plasma membrane"/>
    <property type="evidence" value="ECO:0007669"/>
    <property type="project" value="TreeGrafter"/>
</dbReference>
<dbReference type="InterPro" id="IPR017938">
    <property type="entry name" value="Riboflavin_synthase-like_b-brl"/>
</dbReference>
<dbReference type="SUPFAM" id="SSF63380">
    <property type="entry name" value="Riboflavin synthase domain-like"/>
    <property type="match status" value="1"/>
</dbReference>